<dbReference type="InterPro" id="IPR006876">
    <property type="entry name" value="LMBR1-like_membr_prot"/>
</dbReference>
<sequence>MNIVKKVYPYLQKQQFIFLGQYHLVLLVLPILQEYEDAGEFTKEQKLKRSLVNNLIIYGIFGVFGGLFMAYLFYIGQMKMQRYKKLKKIILYNYKQFLKIKNIQIKIQKSNNYFFYLQILYFFIRESMMDFFACLSNYFGQLLVVLLLGHGLVAIPRKYLNLRSQELNLQYYQGQAKSIEANLLKSKFQIEYTIKQLYFIREQFKETEYSQLCDYIIKVIPKSLKNQIEKQSLIDEKFKGLNEINMNKIIQLHKEIKKQLGDYYRNETKWNMLLQNIFLIEDILENQYSINNKIRSTFWVERRDLIGNFFDKLQWLWYVKLKSKIFFGLGIIFSISSIFIVYCELCIFFNINQYQSIINIKQDYFFMQLQMIAPLLYISFCTYYGLFRIQYSGFYCFFKQQNTDGPSLLFGSINFARVSVALCTNFLKIVRVNNTTYEKVMGQFDFQIFGKFSIFFFSFILVLFTLLNLFDIYDNLLQKFNLHQFEFTPQSKPDDIEEGKKILYKGFTFLINIIFLFIFLARLQQERSLLSRQSTNLNNFAGYMNNFSINSFRVSHFYHNDEENKIKQEQKKAKQIFFKNPKYMNQQDDIIKV</sequence>
<evidence type="ECO:0000313" key="8">
    <source>
        <dbReference type="Proteomes" id="UP000008983"/>
    </source>
</evidence>
<dbReference type="EMBL" id="GL984387">
    <property type="protein sequence ID" value="EGR27139.1"/>
    <property type="molecule type" value="Genomic_DNA"/>
</dbReference>
<evidence type="ECO:0000256" key="6">
    <source>
        <dbReference type="SAM" id="Phobius"/>
    </source>
</evidence>
<evidence type="ECO:0000256" key="4">
    <source>
        <dbReference type="ARBA" id="ARBA00022989"/>
    </source>
</evidence>
<dbReference type="OrthoDB" id="203099at2759"/>
<protein>
    <submittedName>
        <fullName evidence="7">Lmbr1-like conserved region family protein, putative</fullName>
        <ecNumber evidence="7">1.6.5.3</ecNumber>
    </submittedName>
</protein>
<comment type="subcellular location">
    <subcellularLocation>
        <location evidence="1">Membrane</location>
        <topology evidence="1">Multi-pass membrane protein</topology>
    </subcellularLocation>
</comment>
<evidence type="ECO:0000256" key="5">
    <source>
        <dbReference type="ARBA" id="ARBA00023136"/>
    </source>
</evidence>
<keyword evidence="8" id="KW-1185">Reference proteome</keyword>
<feature type="transmembrane region" description="Helical" evidence="6">
    <location>
        <begin position="55"/>
        <end position="75"/>
    </location>
</feature>
<feature type="transmembrane region" description="Helical" evidence="6">
    <location>
        <begin position="371"/>
        <end position="389"/>
    </location>
</feature>
<dbReference type="EC" id="1.6.5.3" evidence="7"/>
<dbReference type="OMA" id="IYNQCIH"/>
<dbReference type="Pfam" id="PF04791">
    <property type="entry name" value="LMBR1"/>
    <property type="match status" value="1"/>
</dbReference>
<feature type="transmembrane region" description="Helical" evidence="6">
    <location>
        <begin position="502"/>
        <end position="523"/>
    </location>
</feature>
<keyword evidence="3 6" id="KW-0812">Transmembrane</keyword>
<dbReference type="InterPro" id="IPR051584">
    <property type="entry name" value="GPCR-associated_LMBR1"/>
</dbReference>
<keyword evidence="4 6" id="KW-1133">Transmembrane helix</keyword>
<accession>G0R5W2</accession>
<proteinExistence type="inferred from homology"/>
<dbReference type="Proteomes" id="UP000008983">
    <property type="component" value="Unassembled WGS sequence"/>
</dbReference>
<reference evidence="7 8" key="1">
    <citation type="submission" date="2011-07" db="EMBL/GenBank/DDBJ databases">
        <authorList>
            <person name="Coyne R."/>
            <person name="Brami D."/>
            <person name="Johnson J."/>
            <person name="Hostetler J."/>
            <person name="Hannick L."/>
            <person name="Clark T."/>
            <person name="Cassidy-Hanley D."/>
            <person name="Inman J."/>
        </authorList>
    </citation>
    <scope>NUCLEOTIDE SEQUENCE [LARGE SCALE GENOMIC DNA]</scope>
    <source>
        <strain evidence="7 8">G5</strain>
    </source>
</reference>
<dbReference type="PANTHER" id="PTHR21355:SF0">
    <property type="entry name" value="G-PROTEIN COUPLED RECEPTOR-ASSOCIATED PROTEIN LMBRD2"/>
    <property type="match status" value="1"/>
</dbReference>
<evidence type="ECO:0000313" key="7">
    <source>
        <dbReference type="EMBL" id="EGR27139.1"/>
    </source>
</evidence>
<dbReference type="AlphaFoldDB" id="G0R5W2"/>
<feature type="transmembrane region" description="Helical" evidence="6">
    <location>
        <begin position="138"/>
        <end position="155"/>
    </location>
</feature>
<organism evidence="7 8">
    <name type="scientific">Ichthyophthirius multifiliis</name>
    <name type="common">White spot disease agent</name>
    <name type="synonym">Ich</name>
    <dbReference type="NCBI Taxonomy" id="5932"/>
    <lineage>
        <taxon>Eukaryota</taxon>
        <taxon>Sar</taxon>
        <taxon>Alveolata</taxon>
        <taxon>Ciliophora</taxon>
        <taxon>Intramacronucleata</taxon>
        <taxon>Oligohymenophorea</taxon>
        <taxon>Hymenostomatida</taxon>
        <taxon>Ophryoglenina</taxon>
        <taxon>Ichthyophthirius</taxon>
    </lineage>
</organism>
<feature type="transmembrane region" description="Helical" evidence="6">
    <location>
        <begin position="16"/>
        <end position="35"/>
    </location>
</feature>
<keyword evidence="5 6" id="KW-0472">Membrane</keyword>
<feature type="transmembrane region" description="Helical" evidence="6">
    <location>
        <begin position="448"/>
        <end position="470"/>
    </location>
</feature>
<dbReference type="InParanoid" id="G0R5W2"/>
<feature type="transmembrane region" description="Helical" evidence="6">
    <location>
        <begin position="325"/>
        <end position="351"/>
    </location>
</feature>
<name>G0R5W2_ICHMU</name>
<gene>
    <name evidence="7" type="ORF">IMG5_201640</name>
</gene>
<comment type="similarity">
    <text evidence="2">Belongs to the LIMR family.</text>
</comment>
<dbReference type="GO" id="GO:0016020">
    <property type="term" value="C:membrane"/>
    <property type="evidence" value="ECO:0007669"/>
    <property type="project" value="UniProtKB-SubCell"/>
</dbReference>
<dbReference type="eggNOG" id="KOG2296">
    <property type="taxonomic scope" value="Eukaryota"/>
</dbReference>
<dbReference type="PANTHER" id="PTHR21355">
    <property type="entry name" value="G-PROTEIN COUPLED RECEPTOR-ASSOCIATED PROTEIN LMBRD2"/>
    <property type="match status" value="1"/>
</dbReference>
<evidence type="ECO:0000256" key="2">
    <source>
        <dbReference type="ARBA" id="ARBA00010487"/>
    </source>
</evidence>
<dbReference type="GO" id="GO:0016491">
    <property type="term" value="F:oxidoreductase activity"/>
    <property type="evidence" value="ECO:0007669"/>
    <property type="project" value="UniProtKB-KW"/>
</dbReference>
<dbReference type="RefSeq" id="XP_004024023.1">
    <property type="nucleotide sequence ID" value="XM_004023974.1"/>
</dbReference>
<dbReference type="GeneID" id="14903191"/>
<evidence type="ECO:0000256" key="1">
    <source>
        <dbReference type="ARBA" id="ARBA00004141"/>
    </source>
</evidence>
<keyword evidence="7" id="KW-0560">Oxidoreductase</keyword>
<evidence type="ECO:0000256" key="3">
    <source>
        <dbReference type="ARBA" id="ARBA00022692"/>
    </source>
</evidence>